<sequence length="150" mass="16914">MKGDCSLCLCFTSFGHCAGGNSDVEPLIAVHNMLLAHGKAVKLYREQYKSKVNGVIGITACAYMYTPLRDVEDDTEAANRALAFKCCLDVGSTRIWGLPSRNEAISGSELPAFLQRKRELLRDSIDFYRWINHYGTLYRKDCIHSILYLQ</sequence>
<dbReference type="Gene3D" id="3.20.20.80">
    <property type="entry name" value="Glycosidases"/>
    <property type="match status" value="1"/>
</dbReference>
<dbReference type="InterPro" id="IPR017853">
    <property type="entry name" value="GH"/>
</dbReference>
<dbReference type="InterPro" id="IPR001360">
    <property type="entry name" value="Glyco_hydro_1"/>
</dbReference>
<evidence type="ECO:0000256" key="2">
    <source>
        <dbReference type="RuleBase" id="RU003690"/>
    </source>
</evidence>
<dbReference type="Pfam" id="PF00232">
    <property type="entry name" value="Glyco_hydro_1"/>
    <property type="match status" value="1"/>
</dbReference>
<comment type="similarity">
    <text evidence="1 2">Belongs to the glycosyl hydrolase 1 family.</text>
</comment>
<gene>
    <name evidence="3" type="ORF">Salat_2015900</name>
</gene>
<name>A0AAE1XZ65_9LAMI</name>
<dbReference type="SUPFAM" id="SSF51445">
    <property type="entry name" value="(Trans)glycosidases"/>
    <property type="match status" value="1"/>
</dbReference>
<organism evidence="3 4">
    <name type="scientific">Sesamum alatum</name>
    <dbReference type="NCBI Taxonomy" id="300844"/>
    <lineage>
        <taxon>Eukaryota</taxon>
        <taxon>Viridiplantae</taxon>
        <taxon>Streptophyta</taxon>
        <taxon>Embryophyta</taxon>
        <taxon>Tracheophyta</taxon>
        <taxon>Spermatophyta</taxon>
        <taxon>Magnoliopsida</taxon>
        <taxon>eudicotyledons</taxon>
        <taxon>Gunneridae</taxon>
        <taxon>Pentapetalae</taxon>
        <taxon>asterids</taxon>
        <taxon>lamiids</taxon>
        <taxon>Lamiales</taxon>
        <taxon>Pedaliaceae</taxon>
        <taxon>Sesamum</taxon>
    </lineage>
</organism>
<evidence type="ECO:0000256" key="1">
    <source>
        <dbReference type="ARBA" id="ARBA00010838"/>
    </source>
</evidence>
<dbReference type="AlphaFoldDB" id="A0AAE1XZ65"/>
<comment type="caution">
    <text evidence="3">The sequence shown here is derived from an EMBL/GenBank/DDBJ whole genome shotgun (WGS) entry which is preliminary data.</text>
</comment>
<accession>A0AAE1XZ65</accession>
<dbReference type="PANTHER" id="PTHR10353:SF175">
    <property type="entry name" value="BETA-GLUCOSIDASE 18-LIKE ISOFORM X1"/>
    <property type="match status" value="1"/>
</dbReference>
<evidence type="ECO:0000313" key="3">
    <source>
        <dbReference type="EMBL" id="KAK4420654.1"/>
    </source>
</evidence>
<dbReference type="Proteomes" id="UP001293254">
    <property type="component" value="Unassembled WGS sequence"/>
</dbReference>
<evidence type="ECO:0000313" key="4">
    <source>
        <dbReference type="Proteomes" id="UP001293254"/>
    </source>
</evidence>
<keyword evidence="4" id="KW-1185">Reference proteome</keyword>
<dbReference type="PANTHER" id="PTHR10353">
    <property type="entry name" value="GLYCOSYL HYDROLASE"/>
    <property type="match status" value="1"/>
</dbReference>
<dbReference type="GO" id="GO:0008422">
    <property type="term" value="F:beta-glucosidase activity"/>
    <property type="evidence" value="ECO:0007669"/>
    <property type="project" value="TreeGrafter"/>
</dbReference>
<protein>
    <submittedName>
        <fullName evidence="3">Beta-glucosidase 45</fullName>
    </submittedName>
</protein>
<reference evidence="3" key="2">
    <citation type="journal article" date="2024" name="Plant">
        <title>Genomic evolution and insights into agronomic trait innovations of Sesamum species.</title>
        <authorList>
            <person name="Miao H."/>
            <person name="Wang L."/>
            <person name="Qu L."/>
            <person name="Liu H."/>
            <person name="Sun Y."/>
            <person name="Le M."/>
            <person name="Wang Q."/>
            <person name="Wei S."/>
            <person name="Zheng Y."/>
            <person name="Lin W."/>
            <person name="Duan Y."/>
            <person name="Cao H."/>
            <person name="Xiong S."/>
            <person name="Wang X."/>
            <person name="Wei L."/>
            <person name="Li C."/>
            <person name="Ma Q."/>
            <person name="Ju M."/>
            <person name="Zhao R."/>
            <person name="Li G."/>
            <person name="Mu C."/>
            <person name="Tian Q."/>
            <person name="Mei H."/>
            <person name="Zhang T."/>
            <person name="Gao T."/>
            <person name="Zhang H."/>
        </authorList>
    </citation>
    <scope>NUCLEOTIDE SEQUENCE</scope>
    <source>
        <strain evidence="3">3651</strain>
    </source>
</reference>
<proteinExistence type="inferred from homology"/>
<reference evidence="3" key="1">
    <citation type="submission" date="2020-06" db="EMBL/GenBank/DDBJ databases">
        <authorList>
            <person name="Li T."/>
            <person name="Hu X."/>
            <person name="Zhang T."/>
            <person name="Song X."/>
            <person name="Zhang H."/>
            <person name="Dai N."/>
            <person name="Sheng W."/>
            <person name="Hou X."/>
            <person name="Wei L."/>
        </authorList>
    </citation>
    <scope>NUCLEOTIDE SEQUENCE</scope>
    <source>
        <strain evidence="3">3651</strain>
        <tissue evidence="3">Leaf</tissue>
    </source>
</reference>
<dbReference type="GO" id="GO:0005975">
    <property type="term" value="P:carbohydrate metabolic process"/>
    <property type="evidence" value="ECO:0007669"/>
    <property type="project" value="InterPro"/>
</dbReference>
<dbReference type="EMBL" id="JACGWO010000008">
    <property type="protein sequence ID" value="KAK4420654.1"/>
    <property type="molecule type" value="Genomic_DNA"/>
</dbReference>